<dbReference type="Proteomes" id="UP000028045">
    <property type="component" value="Unassembled WGS sequence"/>
</dbReference>
<protein>
    <recommendedName>
        <fullName evidence="4">Ipa protein</fullName>
    </recommendedName>
</protein>
<organism evidence="2 3">
    <name type="scientific">Stachybotrys chartarum (strain CBS 109288 / IBT 7711)</name>
    <name type="common">Toxic black mold</name>
    <name type="synonym">Stilbospora chartarum</name>
    <dbReference type="NCBI Taxonomy" id="1280523"/>
    <lineage>
        <taxon>Eukaryota</taxon>
        <taxon>Fungi</taxon>
        <taxon>Dikarya</taxon>
        <taxon>Ascomycota</taxon>
        <taxon>Pezizomycotina</taxon>
        <taxon>Sordariomycetes</taxon>
        <taxon>Hypocreomycetidae</taxon>
        <taxon>Hypocreales</taxon>
        <taxon>Stachybotryaceae</taxon>
        <taxon>Stachybotrys</taxon>
    </lineage>
</organism>
<evidence type="ECO:0008006" key="4">
    <source>
        <dbReference type="Google" id="ProtNLM"/>
    </source>
</evidence>
<name>A0A084B4C6_STACB</name>
<dbReference type="HOGENOM" id="CLU_024207_0_0_1"/>
<evidence type="ECO:0000313" key="2">
    <source>
        <dbReference type="EMBL" id="KEY72405.1"/>
    </source>
</evidence>
<dbReference type="PANTHER" id="PTHR40788">
    <property type="entry name" value="CLR5 DOMAIN-CONTAINING PROTEIN-RELATED"/>
    <property type="match status" value="1"/>
</dbReference>
<accession>A0A084B4C6</accession>
<sequence>MEPSISEIVRELHGDLARKYRIHKEAIERVWRSLDGPKRAKCLKDGAADGAVLQHSQDKSLGVACKLVPELNLRDIAEPGSDFALRHLKHRATEPLSQQYRLGVDGGLGDHAFIAKMMSERGLEFAHSFKDCYTLFLDEETYGNSIEMTSRREEVLTRLAPAMRAQLVVPQSMGELILQRQMCLLQCFNLLIQDILQEGSGADKQKIVPKKRATAQSKAQSRLTFAASQPKLTLVDVSNSAREQQAALQDFLDLIWTEPLVLSQSVAVWFLSQPEHVADERGRIIPAHTDKFISPALYEVVQNATRCVFIWDYINRLLQHLQSPDMDKAYRSIVLQELANACIFEFTRVQSVFKRYLQMGSGAKWFKRISNAKDNFGQPRVTIKGNINDLLRTDAQLHYALRLCQPETTPSKAVDWLKKLSDLHRTHPLEREKLLENEIDSLADLAVIVSFIEDLSTATSVPSLSRKHGQTFATELQAVDGRIAQLKPGIDLRDYAVPIDILLQDGMAERALTALDKYACDGLGTTMRSQYQHMIVTCMSLLSERHRKIKAQEAESRAERPLGFQQTTEQSSPLPQPQGPKEKTRGANAATDSGAAPASTMDMEGAPASPEIHVHPATAKVFGTIFSKSRARGSVDWSAFEIAMAALGFSVMPKYGSVYTFSPPSKMGATRSLIIHRPHGSAIEGHRLLYLARRLRRVYGWSGETFQEA</sequence>
<dbReference type="OrthoDB" id="2922289at2759"/>
<evidence type="ECO:0000313" key="3">
    <source>
        <dbReference type="Proteomes" id="UP000028045"/>
    </source>
</evidence>
<dbReference type="PANTHER" id="PTHR40788:SF1">
    <property type="entry name" value="IPA PROTEIN"/>
    <property type="match status" value="1"/>
</dbReference>
<dbReference type="EMBL" id="KL648095">
    <property type="protein sequence ID" value="KEY72405.1"/>
    <property type="molecule type" value="Genomic_DNA"/>
</dbReference>
<gene>
    <name evidence="2" type="ORF">S7711_01073</name>
</gene>
<reference evidence="2 3" key="1">
    <citation type="journal article" date="2014" name="BMC Genomics">
        <title>Comparative genome sequencing reveals chemotype-specific gene clusters in the toxigenic black mold Stachybotrys.</title>
        <authorList>
            <person name="Semeiks J."/>
            <person name="Borek D."/>
            <person name="Otwinowski Z."/>
            <person name="Grishin N.V."/>
        </authorList>
    </citation>
    <scope>NUCLEOTIDE SEQUENCE [LARGE SCALE GENOMIC DNA]</scope>
    <source>
        <strain evidence="3">CBS 109288 / IBT 7711</strain>
    </source>
</reference>
<feature type="region of interest" description="Disordered" evidence="1">
    <location>
        <begin position="550"/>
        <end position="610"/>
    </location>
</feature>
<feature type="compositionally biased region" description="Basic and acidic residues" evidence="1">
    <location>
        <begin position="550"/>
        <end position="560"/>
    </location>
</feature>
<feature type="compositionally biased region" description="Polar residues" evidence="1">
    <location>
        <begin position="564"/>
        <end position="573"/>
    </location>
</feature>
<evidence type="ECO:0000256" key="1">
    <source>
        <dbReference type="SAM" id="MobiDB-lite"/>
    </source>
</evidence>
<dbReference type="AlphaFoldDB" id="A0A084B4C6"/>
<proteinExistence type="predicted"/>
<keyword evidence="3" id="KW-1185">Reference proteome</keyword>